<dbReference type="PANTHER" id="PTHR33734:SF22">
    <property type="entry name" value="MEMBRANE-BOUND LYTIC MUREIN TRANSGLYCOSYLASE D"/>
    <property type="match status" value="1"/>
</dbReference>
<dbReference type="SUPFAM" id="SSF54106">
    <property type="entry name" value="LysM domain"/>
    <property type="match status" value="1"/>
</dbReference>
<dbReference type="Gene3D" id="3.10.350.10">
    <property type="entry name" value="LysM domain"/>
    <property type="match status" value="1"/>
</dbReference>
<dbReference type="PANTHER" id="PTHR33734">
    <property type="entry name" value="LYSM DOMAIN-CONTAINING GPI-ANCHORED PROTEIN 2"/>
    <property type="match status" value="1"/>
</dbReference>
<feature type="compositionally biased region" description="Low complexity" evidence="1">
    <location>
        <begin position="72"/>
        <end position="84"/>
    </location>
</feature>
<dbReference type="Proteomes" id="UP001499852">
    <property type="component" value="Unassembled WGS sequence"/>
</dbReference>
<feature type="region of interest" description="Disordered" evidence="1">
    <location>
        <begin position="1"/>
        <end position="40"/>
    </location>
</feature>
<dbReference type="SMART" id="SM00257">
    <property type="entry name" value="LysM"/>
    <property type="match status" value="1"/>
</dbReference>
<accession>A0ABP9PAA7</accession>
<feature type="region of interest" description="Disordered" evidence="1">
    <location>
        <begin position="56"/>
        <end position="105"/>
    </location>
</feature>
<dbReference type="CDD" id="cd00118">
    <property type="entry name" value="LysM"/>
    <property type="match status" value="1"/>
</dbReference>
<dbReference type="InterPro" id="IPR036779">
    <property type="entry name" value="LysM_dom_sf"/>
</dbReference>
<reference evidence="4" key="1">
    <citation type="journal article" date="2019" name="Int. J. Syst. Evol. Microbiol.">
        <title>The Global Catalogue of Microorganisms (GCM) 10K type strain sequencing project: providing services to taxonomists for standard genome sequencing and annotation.</title>
        <authorList>
            <consortium name="The Broad Institute Genomics Platform"/>
            <consortium name="The Broad Institute Genome Sequencing Center for Infectious Disease"/>
            <person name="Wu L."/>
            <person name="Ma J."/>
        </authorList>
    </citation>
    <scope>NUCLEOTIDE SEQUENCE [LARGE SCALE GENOMIC DNA]</scope>
    <source>
        <strain evidence="4">JCM 18053</strain>
    </source>
</reference>
<evidence type="ECO:0000259" key="2">
    <source>
        <dbReference type="PROSITE" id="PS51782"/>
    </source>
</evidence>
<dbReference type="InterPro" id="IPR018392">
    <property type="entry name" value="LysM"/>
</dbReference>
<organism evidence="3 4">
    <name type="scientific">Prosthecobacter algae</name>
    <dbReference type="NCBI Taxonomy" id="1144682"/>
    <lineage>
        <taxon>Bacteria</taxon>
        <taxon>Pseudomonadati</taxon>
        <taxon>Verrucomicrobiota</taxon>
        <taxon>Verrucomicrobiia</taxon>
        <taxon>Verrucomicrobiales</taxon>
        <taxon>Verrucomicrobiaceae</taxon>
        <taxon>Prosthecobacter</taxon>
    </lineage>
</organism>
<name>A0ABP9PAA7_9BACT</name>
<keyword evidence="4" id="KW-1185">Reference proteome</keyword>
<comment type="caution">
    <text evidence="3">The sequence shown here is derived from an EMBL/GenBank/DDBJ whole genome shotgun (WGS) entry which is preliminary data.</text>
</comment>
<sequence length="145" mass="15261">MASCGSSAPRGLPRKLPVINLTGSPQTPPHAMEKKDYPFDPNGNYVTAWAAEGERAASDDDVARWQASHGGSVSRRQPSPVVKVSSKKKTTASKSKGGSSSYTIKAGDNLGAIARKNNTTVAKIKAANGLKSDMIRAGKTLKIPR</sequence>
<dbReference type="EMBL" id="BAABIA010000006">
    <property type="protein sequence ID" value="GAA5143279.1"/>
    <property type="molecule type" value="Genomic_DNA"/>
</dbReference>
<evidence type="ECO:0000313" key="3">
    <source>
        <dbReference type="EMBL" id="GAA5143279.1"/>
    </source>
</evidence>
<dbReference type="Pfam" id="PF01476">
    <property type="entry name" value="LysM"/>
    <property type="match status" value="1"/>
</dbReference>
<evidence type="ECO:0000256" key="1">
    <source>
        <dbReference type="SAM" id="MobiDB-lite"/>
    </source>
</evidence>
<feature type="compositionally biased region" description="Low complexity" evidence="1">
    <location>
        <begin position="92"/>
        <end position="101"/>
    </location>
</feature>
<dbReference type="PROSITE" id="PS51782">
    <property type="entry name" value="LYSM"/>
    <property type="match status" value="1"/>
</dbReference>
<feature type="domain" description="LysM" evidence="2">
    <location>
        <begin position="100"/>
        <end position="143"/>
    </location>
</feature>
<gene>
    <name evidence="3" type="ORF">GCM10023213_30710</name>
</gene>
<proteinExistence type="predicted"/>
<evidence type="ECO:0000313" key="4">
    <source>
        <dbReference type="Proteomes" id="UP001499852"/>
    </source>
</evidence>
<protein>
    <recommendedName>
        <fullName evidence="2">LysM domain-containing protein</fullName>
    </recommendedName>
</protein>